<evidence type="ECO:0000256" key="1">
    <source>
        <dbReference type="SAM" id="MobiDB-lite"/>
    </source>
</evidence>
<gene>
    <name evidence="2" type="ORF">PECUL_23A032323</name>
</gene>
<dbReference type="Proteomes" id="UP001295444">
    <property type="component" value="Chromosome 03"/>
</dbReference>
<feature type="region of interest" description="Disordered" evidence="1">
    <location>
        <begin position="1"/>
        <end position="28"/>
    </location>
</feature>
<feature type="region of interest" description="Disordered" evidence="1">
    <location>
        <begin position="81"/>
        <end position="102"/>
    </location>
</feature>
<organism evidence="2 3">
    <name type="scientific">Pelobates cultripes</name>
    <name type="common">Western spadefoot toad</name>
    <dbReference type="NCBI Taxonomy" id="61616"/>
    <lineage>
        <taxon>Eukaryota</taxon>
        <taxon>Metazoa</taxon>
        <taxon>Chordata</taxon>
        <taxon>Craniata</taxon>
        <taxon>Vertebrata</taxon>
        <taxon>Euteleostomi</taxon>
        <taxon>Amphibia</taxon>
        <taxon>Batrachia</taxon>
        <taxon>Anura</taxon>
        <taxon>Pelobatoidea</taxon>
        <taxon>Pelobatidae</taxon>
        <taxon>Pelobates</taxon>
    </lineage>
</organism>
<evidence type="ECO:0000313" key="3">
    <source>
        <dbReference type="Proteomes" id="UP001295444"/>
    </source>
</evidence>
<dbReference type="EMBL" id="OW240914">
    <property type="protein sequence ID" value="CAH2278020.1"/>
    <property type="molecule type" value="Genomic_DNA"/>
</dbReference>
<evidence type="ECO:0000313" key="2">
    <source>
        <dbReference type="EMBL" id="CAH2278020.1"/>
    </source>
</evidence>
<reference evidence="2" key="1">
    <citation type="submission" date="2022-03" db="EMBL/GenBank/DDBJ databases">
        <authorList>
            <person name="Alioto T."/>
            <person name="Alioto T."/>
            <person name="Gomez Garrido J."/>
        </authorList>
    </citation>
    <scope>NUCLEOTIDE SEQUENCE</scope>
</reference>
<keyword evidence="3" id="KW-1185">Reference proteome</keyword>
<dbReference type="AlphaFoldDB" id="A0AAD1RXF7"/>
<proteinExistence type="predicted"/>
<protein>
    <submittedName>
        <fullName evidence="2">Uncharacterized protein</fullName>
    </submittedName>
</protein>
<sequence>MPASSCTPRCPQQIPTALQQPKKAGRRWRTKLPSYRHRMVKLKMPPKTRAATPRTPSILRTAIPRLKDPPQQLPSCPEIQRIETTPHGNPWRAAARPQRGIG</sequence>
<name>A0AAD1RXF7_PELCU</name>
<accession>A0AAD1RXF7</accession>